<proteinExistence type="predicted"/>
<evidence type="ECO:0000256" key="1">
    <source>
        <dbReference type="SAM" id="MobiDB-lite"/>
    </source>
</evidence>
<dbReference type="InParanoid" id="A0A0C2XLZ8"/>
<reference evidence="2 3" key="1">
    <citation type="submission" date="2014-04" db="EMBL/GenBank/DDBJ databases">
        <title>Evolutionary Origins and Diversification of the Mycorrhizal Mutualists.</title>
        <authorList>
            <consortium name="DOE Joint Genome Institute"/>
            <consortium name="Mycorrhizal Genomics Consortium"/>
            <person name="Kohler A."/>
            <person name="Kuo A."/>
            <person name="Nagy L.G."/>
            <person name="Floudas D."/>
            <person name="Copeland A."/>
            <person name="Barry K.W."/>
            <person name="Cichocki N."/>
            <person name="Veneault-Fourrey C."/>
            <person name="LaButti K."/>
            <person name="Lindquist E.A."/>
            <person name="Lipzen A."/>
            <person name="Lundell T."/>
            <person name="Morin E."/>
            <person name="Murat C."/>
            <person name="Riley R."/>
            <person name="Ohm R."/>
            <person name="Sun H."/>
            <person name="Tunlid A."/>
            <person name="Henrissat B."/>
            <person name="Grigoriev I.V."/>
            <person name="Hibbett D.S."/>
            <person name="Martin F."/>
        </authorList>
    </citation>
    <scope>NUCLEOTIDE SEQUENCE [LARGE SCALE GENOMIC DNA]</scope>
    <source>
        <strain evidence="2 3">Koide BX008</strain>
    </source>
</reference>
<keyword evidence="3" id="KW-1185">Reference proteome</keyword>
<gene>
    <name evidence="2" type="ORF">M378DRAFT_156194</name>
</gene>
<evidence type="ECO:0000313" key="3">
    <source>
        <dbReference type="Proteomes" id="UP000054549"/>
    </source>
</evidence>
<dbReference type="AlphaFoldDB" id="A0A0C2XLZ8"/>
<name>A0A0C2XLZ8_AMAMK</name>
<dbReference type="Proteomes" id="UP000054549">
    <property type="component" value="Unassembled WGS sequence"/>
</dbReference>
<protein>
    <submittedName>
        <fullName evidence="2">Uncharacterized protein</fullName>
    </submittedName>
</protein>
<evidence type="ECO:0000313" key="2">
    <source>
        <dbReference type="EMBL" id="KIL70138.1"/>
    </source>
</evidence>
<sequence>MADNELLKILEEHGKTFLNSFGISPPSLLPQKRSKESDSEEEEWCGIQMTSSEESGSEAENER</sequence>
<feature type="region of interest" description="Disordered" evidence="1">
    <location>
        <begin position="22"/>
        <end position="63"/>
    </location>
</feature>
<dbReference type="EMBL" id="KN818224">
    <property type="protein sequence ID" value="KIL70138.1"/>
    <property type="molecule type" value="Genomic_DNA"/>
</dbReference>
<dbReference type="HOGENOM" id="CLU_2885307_0_0_1"/>
<accession>A0A0C2XLZ8</accession>
<organism evidence="2 3">
    <name type="scientific">Amanita muscaria (strain Koide BX008)</name>
    <dbReference type="NCBI Taxonomy" id="946122"/>
    <lineage>
        <taxon>Eukaryota</taxon>
        <taxon>Fungi</taxon>
        <taxon>Dikarya</taxon>
        <taxon>Basidiomycota</taxon>
        <taxon>Agaricomycotina</taxon>
        <taxon>Agaricomycetes</taxon>
        <taxon>Agaricomycetidae</taxon>
        <taxon>Agaricales</taxon>
        <taxon>Pluteineae</taxon>
        <taxon>Amanitaceae</taxon>
        <taxon>Amanita</taxon>
    </lineage>
</organism>